<dbReference type="SUPFAM" id="SSF48726">
    <property type="entry name" value="Immunoglobulin"/>
    <property type="match status" value="1"/>
</dbReference>
<dbReference type="InterPro" id="IPR007110">
    <property type="entry name" value="Ig-like_dom"/>
</dbReference>
<dbReference type="GO" id="GO:0007155">
    <property type="term" value="P:cell adhesion"/>
    <property type="evidence" value="ECO:0007669"/>
    <property type="project" value="TreeGrafter"/>
</dbReference>
<dbReference type="InterPro" id="IPR036179">
    <property type="entry name" value="Ig-like_dom_sf"/>
</dbReference>
<evidence type="ECO:0000256" key="1">
    <source>
        <dbReference type="ARBA" id="ARBA00004167"/>
    </source>
</evidence>
<dbReference type="EMBL" id="HADW01011080">
    <property type="protein sequence ID" value="SBP12480.1"/>
    <property type="molecule type" value="Transcribed_RNA"/>
</dbReference>
<dbReference type="PANTHER" id="PTHR12035">
    <property type="entry name" value="SIALIC ACID BINDING IMMUNOGLOBULIN-LIKE LECTIN"/>
    <property type="match status" value="1"/>
</dbReference>
<protein>
    <recommendedName>
        <fullName evidence="7">Ig-like domain-containing protein</fullName>
    </recommendedName>
</protein>
<dbReference type="GO" id="GO:0033691">
    <property type="term" value="F:sialic acid binding"/>
    <property type="evidence" value="ECO:0007669"/>
    <property type="project" value="TreeGrafter"/>
</dbReference>
<comment type="subcellular location">
    <subcellularLocation>
        <location evidence="1">Membrane</location>
        <topology evidence="1">Single-pass membrane protein</topology>
    </subcellularLocation>
</comment>
<gene>
    <name evidence="8" type="primary">Nfu_g_1_010962</name>
</gene>
<name>A0A1A7X3K4_9TELE</name>
<reference evidence="8" key="1">
    <citation type="submission" date="2016-05" db="EMBL/GenBank/DDBJ databases">
        <authorList>
            <person name="Lavstsen T."/>
            <person name="Jespersen J.S."/>
        </authorList>
    </citation>
    <scope>NUCLEOTIDE SEQUENCE</scope>
    <source>
        <tissue evidence="8">Brain</tissue>
    </source>
</reference>
<feature type="region of interest" description="Disordered" evidence="5">
    <location>
        <begin position="331"/>
        <end position="365"/>
    </location>
</feature>
<evidence type="ECO:0000259" key="7">
    <source>
        <dbReference type="PROSITE" id="PS50835"/>
    </source>
</evidence>
<dbReference type="InterPro" id="IPR013783">
    <property type="entry name" value="Ig-like_fold"/>
</dbReference>
<dbReference type="PROSITE" id="PS50835">
    <property type="entry name" value="IG_LIKE"/>
    <property type="match status" value="1"/>
</dbReference>
<organism evidence="8">
    <name type="scientific">Iconisemion striatum</name>
    <dbReference type="NCBI Taxonomy" id="60296"/>
    <lineage>
        <taxon>Eukaryota</taxon>
        <taxon>Metazoa</taxon>
        <taxon>Chordata</taxon>
        <taxon>Craniata</taxon>
        <taxon>Vertebrata</taxon>
        <taxon>Euteleostomi</taxon>
        <taxon>Actinopterygii</taxon>
        <taxon>Neopterygii</taxon>
        <taxon>Teleostei</taxon>
        <taxon>Neoteleostei</taxon>
        <taxon>Acanthomorphata</taxon>
        <taxon>Ovalentaria</taxon>
        <taxon>Atherinomorphae</taxon>
        <taxon>Cyprinodontiformes</taxon>
        <taxon>Nothobranchiidae</taxon>
        <taxon>Iconisemion</taxon>
    </lineage>
</organism>
<dbReference type="AlphaFoldDB" id="A0A1A7X3K4"/>
<evidence type="ECO:0000256" key="3">
    <source>
        <dbReference type="ARBA" id="ARBA00022989"/>
    </source>
</evidence>
<evidence type="ECO:0000256" key="4">
    <source>
        <dbReference type="ARBA" id="ARBA00023136"/>
    </source>
</evidence>
<proteinExistence type="predicted"/>
<evidence type="ECO:0000313" key="8">
    <source>
        <dbReference type="EMBL" id="SBP12480.1"/>
    </source>
</evidence>
<dbReference type="InterPro" id="IPR051036">
    <property type="entry name" value="SIGLEC"/>
</dbReference>
<reference evidence="8" key="2">
    <citation type="submission" date="2016-06" db="EMBL/GenBank/DDBJ databases">
        <title>The genome of a short-lived fish provides insights into sex chromosome evolution and the genetic control of aging.</title>
        <authorList>
            <person name="Reichwald K."/>
            <person name="Felder M."/>
            <person name="Petzold A."/>
            <person name="Koch P."/>
            <person name="Groth M."/>
            <person name="Platzer M."/>
        </authorList>
    </citation>
    <scope>NUCLEOTIDE SEQUENCE</scope>
    <source>
        <tissue evidence="8">Brain</tissue>
    </source>
</reference>
<sequence length="398" mass="43688">EDSVQRDISEEERAGDSEQKKDLCFPPVKMFTFIWLSLLSLAAVSGASEDVQKTNTALLDTNTDRAPDQTPTRTILPLAEGQQAELNVTQTLKVNYSAKILTNSSKCEFQSGVMICVCVSEGFPPPTIEWTLKDSAKYTFMTNVSGQYVTSTLSVSLKDHRNETVQCVSRNAVGESNKTFTISEIPTNTSHKTNYPDILKLLDEVLERPLPFLVVFGTGILIGILLSTIVACFAVKCHRKKKSKNLDERLELVTIENVAKKEEENGIQELQEDGIRGQQEPGSVAESTWQFATDSNEAPNEMAYSNTNNAEAAPKEAVYSDIDFSAMKEKSPADIKVQDPTETEYAEIKRGENGDGQAGGEDGEVMEDDEEMVVMIEDNEEVKQSLLAEGVGGGDCAE</sequence>
<keyword evidence="2 6" id="KW-0812">Transmembrane</keyword>
<dbReference type="PANTHER" id="PTHR12035:SF125">
    <property type="entry name" value="SIALIC ACID-BINDING IG-LIKE LECTIN 5"/>
    <property type="match status" value="1"/>
</dbReference>
<evidence type="ECO:0000256" key="2">
    <source>
        <dbReference type="ARBA" id="ARBA00022692"/>
    </source>
</evidence>
<keyword evidence="4 6" id="KW-0472">Membrane</keyword>
<feature type="domain" description="Ig-like" evidence="7">
    <location>
        <begin position="71"/>
        <end position="183"/>
    </location>
</feature>
<evidence type="ECO:0000256" key="5">
    <source>
        <dbReference type="SAM" id="MobiDB-lite"/>
    </source>
</evidence>
<accession>A0A1A7X3K4</accession>
<keyword evidence="3 6" id="KW-1133">Transmembrane helix</keyword>
<evidence type="ECO:0000256" key="6">
    <source>
        <dbReference type="SAM" id="Phobius"/>
    </source>
</evidence>
<feature type="non-terminal residue" evidence="8">
    <location>
        <position position="1"/>
    </location>
</feature>
<dbReference type="GO" id="GO:0005886">
    <property type="term" value="C:plasma membrane"/>
    <property type="evidence" value="ECO:0007669"/>
    <property type="project" value="TreeGrafter"/>
</dbReference>
<feature type="transmembrane region" description="Helical" evidence="6">
    <location>
        <begin position="210"/>
        <end position="235"/>
    </location>
</feature>
<dbReference type="Gene3D" id="2.60.40.10">
    <property type="entry name" value="Immunoglobulins"/>
    <property type="match status" value="1"/>
</dbReference>